<dbReference type="RefSeq" id="XP_012896937.1">
    <property type="nucleotide sequence ID" value="XM_013041483.1"/>
</dbReference>
<dbReference type="PROSITE" id="PS51194">
    <property type="entry name" value="HELICASE_CTER"/>
    <property type="match status" value="1"/>
</dbReference>
<evidence type="ECO:0000256" key="6">
    <source>
        <dbReference type="ARBA" id="ARBA00022840"/>
    </source>
</evidence>
<dbReference type="FunFam" id="3.40.50.300:FF:000082">
    <property type="entry name" value="ISWI chromatin remodeling complex ATPase ISW1"/>
    <property type="match status" value="1"/>
</dbReference>
<organism evidence="13">
    <name type="scientific">Blastocystis hominis</name>
    <dbReference type="NCBI Taxonomy" id="12968"/>
    <lineage>
        <taxon>Eukaryota</taxon>
        <taxon>Sar</taxon>
        <taxon>Stramenopiles</taxon>
        <taxon>Bigyra</taxon>
        <taxon>Opalozoa</taxon>
        <taxon>Opalinata</taxon>
        <taxon>Blastocystidae</taxon>
        <taxon>Blastocystis</taxon>
    </lineage>
</organism>
<protein>
    <submittedName>
        <fullName evidence="13">Uncharacterized protein</fullName>
    </submittedName>
</protein>
<dbReference type="Pfam" id="PF00176">
    <property type="entry name" value="SNF2-rel_dom"/>
    <property type="match status" value="1"/>
</dbReference>
<dbReference type="InterPro" id="IPR001650">
    <property type="entry name" value="Helicase_C-like"/>
</dbReference>
<dbReference type="SUPFAM" id="SSF46689">
    <property type="entry name" value="Homeodomain-like"/>
    <property type="match status" value="1"/>
</dbReference>
<comment type="similarity">
    <text evidence="2">Belongs to the SNF2/RAD54 helicase family. ISWI subfamily.</text>
</comment>
<dbReference type="SUPFAM" id="SSF52540">
    <property type="entry name" value="P-loop containing nucleoside triphosphate hydrolases"/>
    <property type="match status" value="2"/>
</dbReference>
<dbReference type="Pfam" id="PF00271">
    <property type="entry name" value="Helicase_C"/>
    <property type="match status" value="1"/>
</dbReference>
<feature type="domain" description="SANT" evidence="12">
    <location>
        <begin position="646"/>
        <end position="698"/>
    </location>
</feature>
<dbReference type="PROSITE" id="PS51293">
    <property type="entry name" value="SANT"/>
    <property type="match status" value="1"/>
</dbReference>
<feature type="domain" description="Helicase C-terminal" evidence="11">
    <location>
        <begin position="311"/>
        <end position="462"/>
    </location>
</feature>
<dbReference type="InterPro" id="IPR000330">
    <property type="entry name" value="SNF2_N"/>
</dbReference>
<dbReference type="Gene3D" id="1.10.10.60">
    <property type="entry name" value="Homeodomain-like"/>
    <property type="match status" value="1"/>
</dbReference>
<evidence type="ECO:0000313" key="14">
    <source>
        <dbReference type="Proteomes" id="UP000008312"/>
    </source>
</evidence>
<dbReference type="InterPro" id="IPR014001">
    <property type="entry name" value="Helicase_ATP-bd"/>
</dbReference>
<sequence>MRSYQIDALNWLLHQHQLGLNSILADEMGLGKTLETISLLGFLKQYLSISGPHLILVPKSTLGNWVNEIQKFCPSLRVLRFHGTKEERIDLKPMVREKDRSWDVLITTYEMCVIEKGLFQSVDWNYLVIDEAHRLKNENSKLSLVLRRFSVKNRLLLTGTPLQNNLHELWALLNFLMPEIFGSQSVFHDMFNLEEDASLQQKEQMIQQLHQVLEPFMLRRLKSDVEHSLPPKIETILYVGMSSMQKELYKKVLVNDYESIVNSRAERSHLLNLLMQLRKVAGHPYLFEGVEDRSLDPMGEHVITNCGKMVLLDKLLKRLKEKGSRVLLFSQMRRVLDILEDYCNIRGFEYCRIDGSTESVDREEEINSFNAENSTKFVFLLSTRAGGLGINLATADTVILYDSDWNPQMDLQAEDRAHRIGQKKTVNVYRLVTEGTVEEMIVERAKLKLRLDTLVIQQGRLREKSSLSKEEMMEMIRHGANEVFLSTANGIQDEDIDRILESGHQRTEELAHRRFARHSIVDRLLNFKIDHSSISVYEGVDYTEKRKELKQLILNEVTLVSSSRRTRRGVIYEDPNAAHEESAKSQKVRAIVKLPSMFPHQFYAKQRIEELAAIAQKNFEDPSYDHTAKKWLSEEEEAELSRLLSEGFDNWRKADMLAYVQAAMDFGPKAYDQIAEAIGTKTAEEVAQYAEVFWKRGP</sequence>
<keyword evidence="14" id="KW-1185">Reference proteome</keyword>
<evidence type="ECO:0000256" key="5">
    <source>
        <dbReference type="ARBA" id="ARBA00022806"/>
    </source>
</evidence>
<dbReference type="GO" id="GO:0042393">
    <property type="term" value="F:histone binding"/>
    <property type="evidence" value="ECO:0007669"/>
    <property type="project" value="TreeGrafter"/>
</dbReference>
<dbReference type="InterPro" id="IPR049730">
    <property type="entry name" value="SNF2/RAD54-like_C"/>
</dbReference>
<dbReference type="Proteomes" id="UP000008312">
    <property type="component" value="Unassembled WGS sequence"/>
</dbReference>
<dbReference type="InterPro" id="IPR027417">
    <property type="entry name" value="P-loop_NTPase"/>
</dbReference>
<dbReference type="InterPro" id="IPR038718">
    <property type="entry name" value="SNF2-like_sf"/>
</dbReference>
<dbReference type="PANTHER" id="PTHR45623">
    <property type="entry name" value="CHROMODOMAIN-HELICASE-DNA-BINDING PROTEIN 3-RELATED-RELATED"/>
    <property type="match status" value="1"/>
</dbReference>
<gene>
    <name evidence="13" type="ORF">GSBLH_T00002864001</name>
</gene>
<dbReference type="SMART" id="SM00490">
    <property type="entry name" value="HELICc"/>
    <property type="match status" value="1"/>
</dbReference>
<proteinExistence type="inferred from homology"/>
<dbReference type="InterPro" id="IPR009057">
    <property type="entry name" value="Homeodomain-like_sf"/>
</dbReference>
<dbReference type="Gene3D" id="3.40.50.10810">
    <property type="entry name" value="Tandem AAA-ATPase domain"/>
    <property type="match status" value="1"/>
</dbReference>
<evidence type="ECO:0000256" key="7">
    <source>
        <dbReference type="ARBA" id="ARBA00022853"/>
    </source>
</evidence>
<dbReference type="CDD" id="cd00167">
    <property type="entry name" value="SANT"/>
    <property type="match status" value="1"/>
</dbReference>
<dbReference type="PROSITE" id="PS51192">
    <property type="entry name" value="HELICASE_ATP_BIND_1"/>
    <property type="match status" value="1"/>
</dbReference>
<keyword evidence="8" id="KW-0238">DNA-binding</keyword>
<dbReference type="EMBL" id="FN668652">
    <property type="protein sequence ID" value="CBK22889.2"/>
    <property type="molecule type" value="Genomic_DNA"/>
</dbReference>
<evidence type="ECO:0000256" key="2">
    <source>
        <dbReference type="ARBA" id="ARBA00009687"/>
    </source>
</evidence>
<dbReference type="Gene3D" id="3.40.50.300">
    <property type="entry name" value="P-loop containing nucleotide triphosphate hydrolases"/>
    <property type="match status" value="1"/>
</dbReference>
<dbReference type="SMART" id="SM00487">
    <property type="entry name" value="DEXDc"/>
    <property type="match status" value="1"/>
</dbReference>
<dbReference type="CDD" id="cd18793">
    <property type="entry name" value="SF2_C_SNF"/>
    <property type="match status" value="1"/>
</dbReference>
<feature type="domain" description="Helicase ATP-binding" evidence="10">
    <location>
        <begin position="13"/>
        <end position="179"/>
    </location>
</feature>
<dbReference type="OMA" id="WFKVEDC"/>
<reference evidence="13" key="1">
    <citation type="submission" date="2010-02" db="EMBL/GenBank/DDBJ databases">
        <title>Sequencing and annotation of the Blastocystis hominis genome.</title>
        <authorList>
            <person name="Wincker P."/>
        </authorList>
    </citation>
    <scope>NUCLEOTIDE SEQUENCE</scope>
    <source>
        <strain evidence="13">Singapore isolate B</strain>
    </source>
</reference>
<dbReference type="InterPro" id="IPR001005">
    <property type="entry name" value="SANT/Myb"/>
</dbReference>
<dbReference type="GO" id="GO:0005524">
    <property type="term" value="F:ATP binding"/>
    <property type="evidence" value="ECO:0007669"/>
    <property type="project" value="UniProtKB-KW"/>
</dbReference>
<comment type="subcellular location">
    <subcellularLocation>
        <location evidence="1">Nucleus</location>
    </subcellularLocation>
</comment>
<evidence type="ECO:0000259" key="11">
    <source>
        <dbReference type="PROSITE" id="PS51194"/>
    </source>
</evidence>
<name>D8M4A0_BLAHO</name>
<dbReference type="PANTHER" id="PTHR45623:SF49">
    <property type="entry name" value="SWI_SNF-RELATED MATRIX-ASSOCIATED ACTIN-DEPENDENT REGULATOR OF CHROMATIN SUBFAMILY A MEMBER 5"/>
    <property type="match status" value="1"/>
</dbReference>
<evidence type="ECO:0000313" key="13">
    <source>
        <dbReference type="EMBL" id="CBK22889.2"/>
    </source>
</evidence>
<dbReference type="AlphaFoldDB" id="D8M4A0"/>
<evidence type="ECO:0000256" key="9">
    <source>
        <dbReference type="ARBA" id="ARBA00023242"/>
    </source>
</evidence>
<evidence type="ECO:0000259" key="12">
    <source>
        <dbReference type="PROSITE" id="PS51293"/>
    </source>
</evidence>
<dbReference type="GO" id="GO:0000785">
    <property type="term" value="C:chromatin"/>
    <property type="evidence" value="ECO:0007669"/>
    <property type="project" value="TreeGrafter"/>
</dbReference>
<dbReference type="GO" id="GO:0003677">
    <property type="term" value="F:DNA binding"/>
    <property type="evidence" value="ECO:0007669"/>
    <property type="project" value="UniProtKB-KW"/>
</dbReference>
<dbReference type="GO" id="GO:0004386">
    <property type="term" value="F:helicase activity"/>
    <property type="evidence" value="ECO:0007669"/>
    <property type="project" value="UniProtKB-KW"/>
</dbReference>
<dbReference type="GO" id="GO:0003682">
    <property type="term" value="F:chromatin binding"/>
    <property type="evidence" value="ECO:0007669"/>
    <property type="project" value="TreeGrafter"/>
</dbReference>
<keyword evidence="3" id="KW-0547">Nucleotide-binding</keyword>
<evidence type="ECO:0000259" key="10">
    <source>
        <dbReference type="PROSITE" id="PS51192"/>
    </source>
</evidence>
<evidence type="ECO:0000256" key="8">
    <source>
        <dbReference type="ARBA" id="ARBA00023125"/>
    </source>
</evidence>
<evidence type="ECO:0000256" key="1">
    <source>
        <dbReference type="ARBA" id="ARBA00004123"/>
    </source>
</evidence>
<dbReference type="GO" id="GO:0140658">
    <property type="term" value="F:ATP-dependent chromatin remodeler activity"/>
    <property type="evidence" value="ECO:0007669"/>
    <property type="project" value="TreeGrafter"/>
</dbReference>
<dbReference type="InParanoid" id="D8M4A0"/>
<dbReference type="GO" id="GO:0016887">
    <property type="term" value="F:ATP hydrolysis activity"/>
    <property type="evidence" value="ECO:0007669"/>
    <property type="project" value="TreeGrafter"/>
</dbReference>
<keyword evidence="9" id="KW-0539">Nucleus</keyword>
<keyword evidence="4" id="KW-0378">Hydrolase</keyword>
<dbReference type="GeneID" id="24919999"/>
<evidence type="ECO:0000256" key="4">
    <source>
        <dbReference type="ARBA" id="ARBA00022801"/>
    </source>
</evidence>
<dbReference type="SMART" id="SM00717">
    <property type="entry name" value="SANT"/>
    <property type="match status" value="1"/>
</dbReference>
<evidence type="ECO:0000256" key="3">
    <source>
        <dbReference type="ARBA" id="ARBA00022741"/>
    </source>
</evidence>
<keyword evidence="7" id="KW-0156">Chromatin regulator</keyword>
<keyword evidence="5" id="KW-0347">Helicase</keyword>
<dbReference type="FunCoup" id="D8M4A0">
    <property type="interactions" value="103"/>
</dbReference>
<dbReference type="GO" id="GO:0005634">
    <property type="term" value="C:nucleus"/>
    <property type="evidence" value="ECO:0007669"/>
    <property type="project" value="UniProtKB-SubCell"/>
</dbReference>
<dbReference type="GO" id="GO:0034728">
    <property type="term" value="P:nucleosome organization"/>
    <property type="evidence" value="ECO:0007669"/>
    <property type="project" value="TreeGrafter"/>
</dbReference>
<dbReference type="InterPro" id="IPR017884">
    <property type="entry name" value="SANT_dom"/>
</dbReference>
<keyword evidence="6" id="KW-0067">ATP-binding</keyword>
<accession>D8M4A0</accession>
<dbReference type="OrthoDB" id="5857104at2759"/>
<dbReference type="FunFam" id="3.40.50.10810:FF:000005">
    <property type="entry name" value="Photoperiod-independent early flowering 1"/>
    <property type="match status" value="1"/>
</dbReference>